<proteinExistence type="predicted"/>
<organism evidence="1 2">
    <name type="scientific">Olea europaea subsp. europaea</name>
    <dbReference type="NCBI Taxonomy" id="158383"/>
    <lineage>
        <taxon>Eukaryota</taxon>
        <taxon>Viridiplantae</taxon>
        <taxon>Streptophyta</taxon>
        <taxon>Embryophyta</taxon>
        <taxon>Tracheophyta</taxon>
        <taxon>Spermatophyta</taxon>
        <taxon>Magnoliopsida</taxon>
        <taxon>eudicotyledons</taxon>
        <taxon>Gunneridae</taxon>
        <taxon>Pentapetalae</taxon>
        <taxon>asterids</taxon>
        <taxon>lamiids</taxon>
        <taxon>Lamiales</taxon>
        <taxon>Oleaceae</taxon>
        <taxon>Oleeae</taxon>
        <taxon>Olea</taxon>
    </lineage>
</organism>
<gene>
    <name evidence="1" type="ORF">OLEA9_A103395</name>
</gene>
<name>A0A8S0S283_OLEEU</name>
<evidence type="ECO:0000313" key="1">
    <source>
        <dbReference type="EMBL" id="CAA2985808.1"/>
    </source>
</evidence>
<dbReference type="AlphaFoldDB" id="A0A8S0S283"/>
<dbReference type="Proteomes" id="UP000594638">
    <property type="component" value="Unassembled WGS sequence"/>
</dbReference>
<dbReference type="EMBL" id="CACTIH010003829">
    <property type="protein sequence ID" value="CAA2985808.1"/>
    <property type="molecule type" value="Genomic_DNA"/>
</dbReference>
<accession>A0A8S0S283</accession>
<sequence length="110" mass="12447">MIHYESETGVGKAVGEFEGGCTVMETWQGALRVRLRHGRLGGRQLLRTFRVSQVQGALRGDSSRGAVIDTIARNIEREMDVVDIEEGSNKTTRMYAKDLSIYLYVYDYKL</sequence>
<protein>
    <submittedName>
        <fullName evidence="1">Uncharacterized protein</fullName>
    </submittedName>
</protein>
<comment type="caution">
    <text evidence="1">The sequence shown here is derived from an EMBL/GenBank/DDBJ whole genome shotgun (WGS) entry which is preliminary data.</text>
</comment>
<dbReference type="Gramene" id="OE9A103395T1">
    <property type="protein sequence ID" value="OE9A103395C1"/>
    <property type="gene ID" value="OE9A103395"/>
</dbReference>
<keyword evidence="2" id="KW-1185">Reference proteome</keyword>
<evidence type="ECO:0000313" key="2">
    <source>
        <dbReference type="Proteomes" id="UP000594638"/>
    </source>
</evidence>
<reference evidence="1 2" key="1">
    <citation type="submission" date="2019-12" db="EMBL/GenBank/DDBJ databases">
        <authorList>
            <person name="Alioto T."/>
            <person name="Alioto T."/>
            <person name="Gomez Garrido J."/>
        </authorList>
    </citation>
    <scope>NUCLEOTIDE SEQUENCE [LARGE SCALE GENOMIC DNA]</scope>
</reference>